<name>A0AAV7NYE3_PLEWA</name>
<proteinExistence type="predicted"/>
<evidence type="ECO:0000313" key="1">
    <source>
        <dbReference type="EMBL" id="KAJ1119994.1"/>
    </source>
</evidence>
<reference evidence="1" key="1">
    <citation type="journal article" date="2022" name="bioRxiv">
        <title>Sequencing and chromosome-scale assembly of the giantPleurodeles waltlgenome.</title>
        <authorList>
            <person name="Brown T."/>
            <person name="Elewa A."/>
            <person name="Iarovenko S."/>
            <person name="Subramanian E."/>
            <person name="Araus A.J."/>
            <person name="Petzold A."/>
            <person name="Susuki M."/>
            <person name="Suzuki K.-i.T."/>
            <person name="Hayashi T."/>
            <person name="Toyoda A."/>
            <person name="Oliveira C."/>
            <person name="Osipova E."/>
            <person name="Leigh N.D."/>
            <person name="Simon A."/>
            <person name="Yun M.H."/>
        </authorList>
    </citation>
    <scope>NUCLEOTIDE SEQUENCE</scope>
    <source>
        <strain evidence="1">20211129_DDA</strain>
        <tissue evidence="1">Liver</tissue>
    </source>
</reference>
<dbReference type="EMBL" id="JANPWB010000012">
    <property type="protein sequence ID" value="KAJ1119994.1"/>
    <property type="molecule type" value="Genomic_DNA"/>
</dbReference>
<sequence length="165" mass="17598">MNAPINTYLPQEECHKPACKSCRIPGPQSSIRVPLGSDANKPTGLGEGLCLARWTCVRPGGWGPVRQSPLHLTDPRAPVRTCCMLLHLGWPRLRPVAPASAAAGLQPGAASSGALHGPPWQCHYREETYLTCCGGAARDCGLTNESSLPTHLVSQAFHWCCDPPA</sequence>
<gene>
    <name evidence="1" type="ORF">NDU88_008177</name>
</gene>
<evidence type="ECO:0000313" key="2">
    <source>
        <dbReference type="Proteomes" id="UP001066276"/>
    </source>
</evidence>
<organism evidence="1 2">
    <name type="scientific">Pleurodeles waltl</name>
    <name type="common">Iberian ribbed newt</name>
    <dbReference type="NCBI Taxonomy" id="8319"/>
    <lineage>
        <taxon>Eukaryota</taxon>
        <taxon>Metazoa</taxon>
        <taxon>Chordata</taxon>
        <taxon>Craniata</taxon>
        <taxon>Vertebrata</taxon>
        <taxon>Euteleostomi</taxon>
        <taxon>Amphibia</taxon>
        <taxon>Batrachia</taxon>
        <taxon>Caudata</taxon>
        <taxon>Salamandroidea</taxon>
        <taxon>Salamandridae</taxon>
        <taxon>Pleurodelinae</taxon>
        <taxon>Pleurodeles</taxon>
    </lineage>
</organism>
<keyword evidence="2" id="KW-1185">Reference proteome</keyword>
<dbReference type="AlphaFoldDB" id="A0AAV7NYE3"/>
<accession>A0AAV7NYE3</accession>
<comment type="caution">
    <text evidence="1">The sequence shown here is derived from an EMBL/GenBank/DDBJ whole genome shotgun (WGS) entry which is preliminary data.</text>
</comment>
<protein>
    <submittedName>
        <fullName evidence="1">Uncharacterized protein</fullName>
    </submittedName>
</protein>
<dbReference type="Proteomes" id="UP001066276">
    <property type="component" value="Chromosome 8"/>
</dbReference>